<dbReference type="PANTHER" id="PTHR33747">
    <property type="entry name" value="UPF0225 PROTEIN SCO1677"/>
    <property type="match status" value="1"/>
</dbReference>
<dbReference type="AlphaFoldDB" id="A0A1Q2SNF4"/>
<dbReference type="KEGG" id="ntt:TAO_1315"/>
<dbReference type="Proteomes" id="UP000243679">
    <property type="component" value="Chromosome"/>
</dbReference>
<dbReference type="Pfam" id="PF17775">
    <property type="entry name" value="YchJ_M-like"/>
    <property type="match status" value="1"/>
</dbReference>
<evidence type="ECO:0000313" key="3">
    <source>
        <dbReference type="Proteomes" id="UP000243679"/>
    </source>
</evidence>
<dbReference type="InterPro" id="IPR048469">
    <property type="entry name" value="YchJ-like_M"/>
</dbReference>
<name>A0A1Q2SNF4_9GAMM</name>
<evidence type="ECO:0000259" key="1">
    <source>
        <dbReference type="Pfam" id="PF17775"/>
    </source>
</evidence>
<gene>
    <name evidence="2" type="ORF">TAO_1315</name>
</gene>
<reference evidence="2 3" key="1">
    <citation type="journal article" date="2017" name="ISME J.">
        <title>An acid-tolerant ammonia-oxidizing ?-proteobacterium from soil.</title>
        <authorList>
            <person name="Hayatsu M."/>
            <person name="Tago K."/>
            <person name="Uchiyama I."/>
            <person name="Toyoda A."/>
            <person name="Wang Y."/>
            <person name="Shimomura Y."/>
            <person name="Okubo T."/>
            <person name="Kurisu F."/>
            <person name="Hirono Y."/>
            <person name="Nonaka K."/>
            <person name="Akiyama H."/>
            <person name="Itoh T."/>
            <person name="Takami H."/>
        </authorList>
    </citation>
    <scope>NUCLEOTIDE SEQUENCE [LARGE SCALE GENOMIC DNA]</scope>
    <source>
        <strain evidence="2 3">TAO100</strain>
    </source>
</reference>
<dbReference type="InterPro" id="IPR004027">
    <property type="entry name" value="SEC_C_motif"/>
</dbReference>
<dbReference type="Pfam" id="PF02810">
    <property type="entry name" value="SEC-C"/>
    <property type="match status" value="1"/>
</dbReference>
<dbReference type="EMBL" id="AP014836">
    <property type="protein sequence ID" value="BAW80685.1"/>
    <property type="molecule type" value="Genomic_DNA"/>
</dbReference>
<dbReference type="Gene3D" id="3.10.450.50">
    <property type="match status" value="1"/>
</dbReference>
<dbReference type="PANTHER" id="PTHR33747:SF1">
    <property type="entry name" value="ADENYLATE CYCLASE-ASSOCIATED CAP C-TERMINAL DOMAIN-CONTAINING PROTEIN"/>
    <property type="match status" value="1"/>
</dbReference>
<organism evidence="2 3">
    <name type="scientific">Candidatus Nitrosoglobus terrae</name>
    <dbReference type="NCBI Taxonomy" id="1630141"/>
    <lineage>
        <taxon>Bacteria</taxon>
        <taxon>Pseudomonadati</taxon>
        <taxon>Pseudomonadota</taxon>
        <taxon>Gammaproteobacteria</taxon>
        <taxon>Chromatiales</taxon>
        <taxon>Chromatiaceae</taxon>
        <taxon>Candidatus Nitrosoglobus</taxon>
    </lineage>
</organism>
<dbReference type="SUPFAM" id="SSF103642">
    <property type="entry name" value="Sec-C motif"/>
    <property type="match status" value="1"/>
</dbReference>
<dbReference type="InterPro" id="IPR032710">
    <property type="entry name" value="NTF2-like_dom_sf"/>
</dbReference>
<evidence type="ECO:0000313" key="2">
    <source>
        <dbReference type="EMBL" id="BAW80685.1"/>
    </source>
</evidence>
<dbReference type="SUPFAM" id="SSF54427">
    <property type="entry name" value="NTF2-like"/>
    <property type="match status" value="1"/>
</dbReference>
<accession>A0A1Q2SNF4</accession>
<protein>
    <submittedName>
        <fullName evidence="2">Zinc chelation protein SecC</fullName>
    </submittedName>
</protein>
<keyword evidence="3" id="KW-1185">Reference proteome</keyword>
<proteinExistence type="predicted"/>
<sequence>MRSRFTAFAIKDQNYILKTWDPTKQPAKIEFLKETIQWKQLEIIGKKKGGEKDVKGIVEFKAYYLLESHQYRMHEISRFHRSQGYWYYLDGTVKSIAKVDQDTNKGKNAPCPCGSEKKYKRCCGKASF</sequence>
<feature type="domain" description="YchJ-like middle NTF2-like" evidence="1">
    <location>
        <begin position="1"/>
        <end position="91"/>
    </location>
</feature>